<comment type="caution">
    <text evidence="1">The sequence shown here is derived from an EMBL/GenBank/DDBJ whole genome shotgun (WGS) entry which is preliminary data.</text>
</comment>
<dbReference type="AlphaFoldDB" id="A0A2S6ILR6"/>
<dbReference type="RefSeq" id="WP_146080409.1">
    <property type="nucleotide sequence ID" value="NZ_MQVW01000024.1"/>
</dbReference>
<sequence>MLNMNAQVGIGTTNPAPGTVLHVDDGSGTEGVKLPDADIVDLNTIAPLPSGTEEGMMVYNTNTFTGQGYFYWNGFVWAPIQLFDNISAKFDFDESVDGDSTLDLNTTTEIDIELMNGVVFNDNATLFTPIPDPSGSVNSLRIQQNGRYRITVFISLEQQENTGSSAIQGRLKITDDSTTIPTIRYDGSLHRSTEMDRNGGNRDDDGTLYFTEVIEIYANEKISVACRGLEGIDLVSVNEHPERNSAFIIEKLR</sequence>
<evidence type="ECO:0000313" key="2">
    <source>
        <dbReference type="Proteomes" id="UP000239002"/>
    </source>
</evidence>
<reference evidence="1 2" key="1">
    <citation type="submission" date="2018-02" db="EMBL/GenBank/DDBJ databases">
        <title>Genomic Encyclopedia of Archaeal and Bacterial Type Strains, Phase II (KMG-II): from individual species to whole genera.</title>
        <authorList>
            <person name="Goeker M."/>
        </authorList>
    </citation>
    <scope>NUCLEOTIDE SEQUENCE [LARGE SCALE GENOMIC DNA]</scope>
    <source>
        <strain evidence="1 2">DSM 16809</strain>
    </source>
</reference>
<protein>
    <submittedName>
        <fullName evidence="1">Uncharacterized protein</fullName>
    </submittedName>
</protein>
<dbReference type="Proteomes" id="UP000239002">
    <property type="component" value="Unassembled WGS sequence"/>
</dbReference>
<dbReference type="EMBL" id="PTJE01000003">
    <property type="protein sequence ID" value="PPK95177.1"/>
    <property type="molecule type" value="Genomic_DNA"/>
</dbReference>
<dbReference type="OrthoDB" id="1145223at2"/>
<proteinExistence type="predicted"/>
<name>A0A2S6ILR6_9FLAO</name>
<accession>A0A2S6ILR6</accession>
<gene>
    <name evidence="1" type="ORF">LY01_01930</name>
</gene>
<evidence type="ECO:0000313" key="1">
    <source>
        <dbReference type="EMBL" id="PPK95177.1"/>
    </source>
</evidence>
<organism evidence="1 2">
    <name type="scientific">Nonlabens xylanidelens</name>
    <dbReference type="NCBI Taxonomy" id="191564"/>
    <lineage>
        <taxon>Bacteria</taxon>
        <taxon>Pseudomonadati</taxon>
        <taxon>Bacteroidota</taxon>
        <taxon>Flavobacteriia</taxon>
        <taxon>Flavobacteriales</taxon>
        <taxon>Flavobacteriaceae</taxon>
        <taxon>Nonlabens</taxon>
    </lineage>
</organism>
<keyword evidence="2" id="KW-1185">Reference proteome</keyword>